<protein>
    <submittedName>
        <fullName evidence="2">Uncharacterized protein</fullName>
    </submittedName>
</protein>
<accession>A0A0G4NGF0</accession>
<gene>
    <name evidence="2" type="ORF">BN1723_019732</name>
</gene>
<sequence>PRFRQGALPLGHHAQGRARDARGLGQGHRPGVWRRRAGHCARVHGRREQHRRGHLGVQVWRQGLHHWCRQERDQHSLYARERQGD</sequence>
<evidence type="ECO:0000313" key="2">
    <source>
        <dbReference type="EMBL" id="CRK45420.1"/>
    </source>
</evidence>
<organism evidence="2 3">
    <name type="scientific">Verticillium longisporum</name>
    <name type="common">Verticillium dahliae var. longisporum</name>
    <dbReference type="NCBI Taxonomy" id="100787"/>
    <lineage>
        <taxon>Eukaryota</taxon>
        <taxon>Fungi</taxon>
        <taxon>Dikarya</taxon>
        <taxon>Ascomycota</taxon>
        <taxon>Pezizomycotina</taxon>
        <taxon>Sordariomycetes</taxon>
        <taxon>Hypocreomycetidae</taxon>
        <taxon>Glomerellales</taxon>
        <taxon>Plectosphaerellaceae</taxon>
        <taxon>Verticillium</taxon>
    </lineage>
</organism>
<dbReference type="EMBL" id="CVQI01034810">
    <property type="protein sequence ID" value="CRK45420.1"/>
    <property type="molecule type" value="Genomic_DNA"/>
</dbReference>
<evidence type="ECO:0000256" key="1">
    <source>
        <dbReference type="SAM" id="MobiDB-lite"/>
    </source>
</evidence>
<reference evidence="3" key="1">
    <citation type="submission" date="2015-05" db="EMBL/GenBank/DDBJ databases">
        <authorList>
            <person name="Fogelqvist Johan"/>
        </authorList>
    </citation>
    <scope>NUCLEOTIDE SEQUENCE [LARGE SCALE GENOMIC DNA]</scope>
</reference>
<feature type="non-terminal residue" evidence="2">
    <location>
        <position position="1"/>
    </location>
</feature>
<dbReference type="AlphaFoldDB" id="A0A0G4NGF0"/>
<proteinExistence type="predicted"/>
<name>A0A0G4NGF0_VERLO</name>
<evidence type="ECO:0000313" key="3">
    <source>
        <dbReference type="Proteomes" id="UP000045706"/>
    </source>
</evidence>
<dbReference type="Proteomes" id="UP000045706">
    <property type="component" value="Unassembled WGS sequence"/>
</dbReference>
<feature type="region of interest" description="Disordered" evidence="1">
    <location>
        <begin position="1"/>
        <end position="32"/>
    </location>
</feature>